<proteinExistence type="inferred from homology"/>
<dbReference type="EC" id="5.6.2.3" evidence="1"/>
<dbReference type="GO" id="GO:0016787">
    <property type="term" value="F:hydrolase activity"/>
    <property type="evidence" value="ECO:0007669"/>
    <property type="project" value="UniProtKB-KW"/>
</dbReference>
<reference evidence="5" key="1">
    <citation type="journal article" date="2020" name="Phytopathology">
        <title>Genome Sequence Resources of Colletotrichum truncatum, C. plurivorum, C. musicola, and C. sojae: Four Species Pathogenic to Soybean (Glycine max).</title>
        <authorList>
            <person name="Rogerio F."/>
            <person name="Boufleur T.R."/>
            <person name="Ciampi-Guillardi M."/>
            <person name="Sukno S.A."/>
            <person name="Thon M.R."/>
            <person name="Massola Junior N.S."/>
            <person name="Baroncelli R."/>
        </authorList>
    </citation>
    <scope>NUCLEOTIDE SEQUENCE</scope>
    <source>
        <strain evidence="5">LFN0074</strain>
    </source>
</reference>
<keyword evidence="6" id="KW-1185">Reference proteome</keyword>
<keyword evidence="1" id="KW-0378">Hydrolase</keyword>
<dbReference type="Pfam" id="PF05970">
    <property type="entry name" value="PIF1"/>
    <property type="match status" value="1"/>
</dbReference>
<dbReference type="GO" id="GO:0043139">
    <property type="term" value="F:5'-3' DNA helicase activity"/>
    <property type="evidence" value="ECO:0007669"/>
    <property type="project" value="UniProtKB-EC"/>
</dbReference>
<comment type="catalytic activity">
    <reaction evidence="1">
        <text>ATP + H2O = ADP + phosphate + H(+)</text>
        <dbReference type="Rhea" id="RHEA:13065"/>
        <dbReference type="ChEBI" id="CHEBI:15377"/>
        <dbReference type="ChEBI" id="CHEBI:15378"/>
        <dbReference type="ChEBI" id="CHEBI:30616"/>
        <dbReference type="ChEBI" id="CHEBI:43474"/>
        <dbReference type="ChEBI" id="CHEBI:456216"/>
        <dbReference type="EC" id="5.6.2.3"/>
    </reaction>
</comment>
<evidence type="ECO:0000256" key="1">
    <source>
        <dbReference type="RuleBase" id="RU363044"/>
    </source>
</evidence>
<keyword evidence="1" id="KW-0233">DNA recombination</keyword>
<evidence type="ECO:0000313" key="6">
    <source>
        <dbReference type="Proteomes" id="UP000639643"/>
    </source>
</evidence>
<feature type="region of interest" description="Disordered" evidence="2">
    <location>
        <begin position="667"/>
        <end position="686"/>
    </location>
</feature>
<feature type="domain" description="DNA helicase Pif1-like DEAD-box helicase" evidence="3">
    <location>
        <begin position="783"/>
        <end position="1009"/>
    </location>
</feature>
<dbReference type="InterPro" id="IPR010285">
    <property type="entry name" value="DNA_helicase_pif1-like_DEAD"/>
</dbReference>
<gene>
    <name evidence="5" type="ORF">CMUS01_15971</name>
</gene>
<protein>
    <recommendedName>
        <fullName evidence="1">ATP-dependent DNA helicase</fullName>
        <ecNumber evidence="1">5.6.2.3</ecNumber>
    </recommendedName>
</protein>
<evidence type="ECO:0000259" key="4">
    <source>
        <dbReference type="Pfam" id="PF14214"/>
    </source>
</evidence>
<dbReference type="OrthoDB" id="5025761at2759"/>
<dbReference type="InterPro" id="IPR027417">
    <property type="entry name" value="P-loop_NTPase"/>
</dbReference>
<dbReference type="Pfam" id="PF14214">
    <property type="entry name" value="Helitron_like_N"/>
    <property type="match status" value="1"/>
</dbReference>
<organism evidence="5 6">
    <name type="scientific">Colletotrichum musicola</name>
    <dbReference type="NCBI Taxonomy" id="2175873"/>
    <lineage>
        <taxon>Eukaryota</taxon>
        <taxon>Fungi</taxon>
        <taxon>Dikarya</taxon>
        <taxon>Ascomycota</taxon>
        <taxon>Pezizomycotina</taxon>
        <taxon>Sordariomycetes</taxon>
        <taxon>Hypocreomycetidae</taxon>
        <taxon>Glomerellales</taxon>
        <taxon>Glomerellaceae</taxon>
        <taxon>Colletotrichum</taxon>
        <taxon>Colletotrichum orchidearum species complex</taxon>
    </lineage>
</organism>
<dbReference type="InterPro" id="IPR025476">
    <property type="entry name" value="Helitron_helicase-like"/>
</dbReference>
<evidence type="ECO:0000259" key="3">
    <source>
        <dbReference type="Pfam" id="PF05970"/>
    </source>
</evidence>
<dbReference type="InterPro" id="IPR051055">
    <property type="entry name" value="PIF1_helicase"/>
</dbReference>
<dbReference type="AlphaFoldDB" id="A0A8H6ML71"/>
<name>A0A8H6ML71_9PEZI</name>
<comment type="caution">
    <text evidence="5">The sequence shown here is derived from an EMBL/GenBank/DDBJ whole genome shotgun (WGS) entry which is preliminary data.</text>
</comment>
<keyword evidence="1" id="KW-0347">Helicase</keyword>
<dbReference type="GO" id="GO:0006310">
    <property type="term" value="P:DNA recombination"/>
    <property type="evidence" value="ECO:0007669"/>
    <property type="project" value="UniProtKB-KW"/>
</dbReference>
<keyword evidence="1" id="KW-0067">ATP-binding</keyword>
<keyword evidence="1" id="KW-0547">Nucleotide-binding</keyword>
<dbReference type="PANTHER" id="PTHR47642">
    <property type="entry name" value="ATP-DEPENDENT DNA HELICASE"/>
    <property type="match status" value="1"/>
</dbReference>
<accession>A0A8H6ML71</accession>
<sequence>MNKAVFPKIQEIVKNLTTEAIQEAVEELSATRTTTNPDIQLLLRETNAFGKRQHMSNEERLFSRRKIQSLCVQFGMPCVWYTINPNDLTNPVNMKLATFRVARSEAERTKLFADFKRNFGGRVQHVVKDAVSSAQFFHREIELFFKHLVAVGEESIFGKVSSYFGCIETNERGALHIHGLLWLDANMELPKLFDDLEADKTGTYAAQSCDVQRAMSYRRFDSVFSDIVDITQDMVKFAEDFDNEVNMVVHRCQMHSCGATCTKYSYKDKERRKGGKRSLCRFHAPWCLRCKTEITPEGILHIRRNHERINRFSAALAVALRHNHDVAFLPTNAAGLAMIYYATNYSTKLDNPLWKRVALMSIVLEGIAKQEEELWGMSSEDPDTAQRNCKGRQFLARWANRIFTSRELSAVEVCANLLGYKNSYCNMTNDASLLLTPLYCLANAYPHRGPVFRDICFYEYVSLVSVQQIKKRNRPDGKGHVAMADTLPDYECWVQALYEGDRAIPVLTGYLNSDPTTTDDGYYRRYVQARNMNLSTNPGRSAVILLALFVPWEDFTHITDRDPIEVWKDHQPRLPDRIKGYIANIRLLHKTAEDAKKDAKLWASRSEGDQGIEFEEADDTEMHGEGWEPLSTDVHTTFHELVSSLHTEAGIVQGSPHLKNLVGRLDEQDTASDDGNSASPVDQRFPDTIRQRMTMPKKRWKSVKASQQRLHKERMLAIEGDEPEMRPIHTGAETGFGDGDVIEAAMLTPPPTQQPEQARAWVEVGPDDSFLRAGRLIGDKRTLNRMQKVALGLICEALDKRVEGGEEQHLQYIGGGGGTGKSWLIDTLKEVFVAKDAANKIVITATSGTAAAGIGGTTIHSAVGISFSESDGKRVDPMSGMNSEKAKERWRRRDVLVIDEASMLGLVTLREVDERLRVLRGFSGKPFGGIPVVIFTGDFLQFAPVNQTSLLGDTDKGNKKAETRFKEKEAQKLWRNFTNVVLLQEQKRAQGDTYLTEFLTRLRDGKQTNEDADRLASRYKQDSRFDFTGDRRGIIPLNQDRWSLTLHAALAFSIETGRRLTIYLSGHYWKDRIPAPAERILAMQLGDGSKLPIPAIFPYVEGMPVVVNENVYMGLRVVNGAEFTAVGIAEPPGREEIHVSESISIVTGPPNGILLRSNATKHLNYKAQGRSMTKTLLGLYGRKRRAATGALDKCDAISMYVQLSRARTFDGIALIEPLNKSYFLEARMPPHIVDGMRNIAAIATRTVAEFEGRHGPQI</sequence>
<dbReference type="GO" id="GO:0000723">
    <property type="term" value="P:telomere maintenance"/>
    <property type="evidence" value="ECO:0007669"/>
    <property type="project" value="InterPro"/>
</dbReference>
<dbReference type="GO" id="GO:0005524">
    <property type="term" value="F:ATP binding"/>
    <property type="evidence" value="ECO:0007669"/>
    <property type="project" value="UniProtKB-KW"/>
</dbReference>
<dbReference type="EMBL" id="WIGM01001530">
    <property type="protein sequence ID" value="KAF6794973.1"/>
    <property type="molecule type" value="Genomic_DNA"/>
</dbReference>
<comment type="cofactor">
    <cofactor evidence="1">
        <name>Mg(2+)</name>
        <dbReference type="ChEBI" id="CHEBI:18420"/>
    </cofactor>
</comment>
<keyword evidence="1" id="KW-0234">DNA repair</keyword>
<dbReference type="Proteomes" id="UP000639643">
    <property type="component" value="Unassembled WGS sequence"/>
</dbReference>
<evidence type="ECO:0000256" key="2">
    <source>
        <dbReference type="SAM" id="MobiDB-lite"/>
    </source>
</evidence>
<dbReference type="GO" id="GO:0006281">
    <property type="term" value="P:DNA repair"/>
    <property type="evidence" value="ECO:0007669"/>
    <property type="project" value="UniProtKB-KW"/>
</dbReference>
<feature type="domain" description="Helitron helicase-like" evidence="4">
    <location>
        <begin position="13"/>
        <end position="181"/>
    </location>
</feature>
<dbReference type="Gene3D" id="3.40.50.300">
    <property type="entry name" value="P-loop containing nucleotide triphosphate hydrolases"/>
    <property type="match status" value="1"/>
</dbReference>
<keyword evidence="1" id="KW-0227">DNA damage</keyword>
<dbReference type="SUPFAM" id="SSF52540">
    <property type="entry name" value="P-loop containing nucleoside triphosphate hydrolases"/>
    <property type="match status" value="1"/>
</dbReference>
<comment type="similarity">
    <text evidence="1">Belongs to the helicase family.</text>
</comment>
<evidence type="ECO:0000313" key="5">
    <source>
        <dbReference type="EMBL" id="KAF6794973.1"/>
    </source>
</evidence>